<feature type="non-terminal residue" evidence="1">
    <location>
        <position position="157"/>
    </location>
</feature>
<protein>
    <submittedName>
        <fullName evidence="1">15791_t:CDS:1</fullName>
    </submittedName>
</protein>
<organism evidence="1 2">
    <name type="scientific">Gigaspora margarita</name>
    <dbReference type="NCBI Taxonomy" id="4874"/>
    <lineage>
        <taxon>Eukaryota</taxon>
        <taxon>Fungi</taxon>
        <taxon>Fungi incertae sedis</taxon>
        <taxon>Mucoromycota</taxon>
        <taxon>Glomeromycotina</taxon>
        <taxon>Glomeromycetes</taxon>
        <taxon>Diversisporales</taxon>
        <taxon>Gigasporaceae</taxon>
        <taxon>Gigaspora</taxon>
    </lineage>
</organism>
<keyword evidence="2" id="KW-1185">Reference proteome</keyword>
<dbReference type="EMBL" id="CAJVQB010039387">
    <property type="protein sequence ID" value="CAG8827324.1"/>
    <property type="molecule type" value="Genomic_DNA"/>
</dbReference>
<evidence type="ECO:0000313" key="2">
    <source>
        <dbReference type="Proteomes" id="UP000789901"/>
    </source>
</evidence>
<proteinExistence type="predicted"/>
<evidence type="ECO:0000313" key="1">
    <source>
        <dbReference type="EMBL" id="CAG8827324.1"/>
    </source>
</evidence>
<name>A0ABN7WDP5_GIGMA</name>
<comment type="caution">
    <text evidence="1">The sequence shown here is derived from an EMBL/GenBank/DDBJ whole genome shotgun (WGS) entry which is preliminary data.</text>
</comment>
<dbReference type="Proteomes" id="UP000789901">
    <property type="component" value="Unassembled WGS sequence"/>
</dbReference>
<gene>
    <name evidence="1" type="ORF">GMARGA_LOCUS29370</name>
</gene>
<sequence length="157" mass="18349">MHTTFLTIFYNNNLPKVIDLMDKKLNNFAVVIVDNSIPMVIDLTKSNKEFNNLATIIVDNNNQVTLILNEKSKVQYTIFQNNDLYDKSDHTEGYFKSTKCLGYCSRKWCYKYSLLPKHEAFNKRNHEYQKLLAQIDCTIILNLKGELNSLVHSKYSQ</sequence>
<reference evidence="1 2" key="1">
    <citation type="submission" date="2021-06" db="EMBL/GenBank/DDBJ databases">
        <authorList>
            <person name="Kallberg Y."/>
            <person name="Tangrot J."/>
            <person name="Rosling A."/>
        </authorList>
    </citation>
    <scope>NUCLEOTIDE SEQUENCE [LARGE SCALE GENOMIC DNA]</scope>
    <source>
        <strain evidence="1 2">120-4 pot B 10/14</strain>
    </source>
</reference>
<accession>A0ABN7WDP5</accession>